<dbReference type="EMBL" id="NBII01000001">
    <property type="protein sequence ID" value="PAV23796.1"/>
    <property type="molecule type" value="Genomic_DNA"/>
</dbReference>
<evidence type="ECO:0000256" key="4">
    <source>
        <dbReference type="ARBA" id="ARBA00022448"/>
    </source>
</evidence>
<keyword evidence="8 13" id="KW-1133">Transmembrane helix</keyword>
<feature type="region of interest" description="Disordered" evidence="12">
    <location>
        <begin position="228"/>
        <end position="288"/>
    </location>
</feature>
<accession>A0A286UW20</accession>
<feature type="transmembrane region" description="Helical" evidence="13">
    <location>
        <begin position="49"/>
        <end position="66"/>
    </location>
</feature>
<evidence type="ECO:0000256" key="12">
    <source>
        <dbReference type="SAM" id="MobiDB-lite"/>
    </source>
</evidence>
<keyword evidence="6" id="KW-0999">Mitochondrion inner membrane</keyword>
<evidence type="ECO:0000313" key="14">
    <source>
        <dbReference type="EMBL" id="PAV23796.1"/>
    </source>
</evidence>
<feature type="compositionally biased region" description="Low complexity" evidence="12">
    <location>
        <begin position="268"/>
        <end position="288"/>
    </location>
</feature>
<proteinExistence type="inferred from homology"/>
<evidence type="ECO:0000256" key="3">
    <source>
        <dbReference type="ARBA" id="ARBA00020796"/>
    </source>
</evidence>
<comment type="similarity">
    <text evidence="2">Belongs to the TIM54 family.</text>
</comment>
<evidence type="ECO:0000313" key="15">
    <source>
        <dbReference type="Proteomes" id="UP000217199"/>
    </source>
</evidence>
<feature type="compositionally biased region" description="Low complexity" evidence="12">
    <location>
        <begin position="8"/>
        <end position="21"/>
    </location>
</feature>
<dbReference type="InParanoid" id="A0A286UW20"/>
<dbReference type="Pfam" id="PF11711">
    <property type="entry name" value="Tim54"/>
    <property type="match status" value="1"/>
</dbReference>
<organism evidence="14 15">
    <name type="scientific">Pyrrhoderma noxium</name>
    <dbReference type="NCBI Taxonomy" id="2282107"/>
    <lineage>
        <taxon>Eukaryota</taxon>
        <taxon>Fungi</taxon>
        <taxon>Dikarya</taxon>
        <taxon>Basidiomycota</taxon>
        <taxon>Agaricomycotina</taxon>
        <taxon>Agaricomycetes</taxon>
        <taxon>Hymenochaetales</taxon>
        <taxon>Hymenochaetaceae</taxon>
        <taxon>Pyrrhoderma</taxon>
    </lineage>
</organism>
<sequence length="288" mass="31730">MSTQGEKPTPSSATSSTAAAPKGGIHAALKYTGIPASWLTKRPKLPSRNWLIFIGVTTSLIGLYAYDRKKCREIRELYVKKVEHLAQEPMGSMELPRKVTVYASKWPGDEDADRSLRYFRKYVKPILVAAAVDYEIHNGRKHGALARLISEKIKKERRIEAGLEPAPISIVPTPINLSKEEAALKALAGGSIIVGRMTFKEYMEGLRRGWTESPEYVDREDALAHALENDGRFDEPEILEPASDLDGEPIPTKSRLAPSQGFTPYKLTPTSSSPSNTNSPSSSSIPLL</sequence>
<evidence type="ECO:0000256" key="7">
    <source>
        <dbReference type="ARBA" id="ARBA00022927"/>
    </source>
</evidence>
<evidence type="ECO:0000256" key="1">
    <source>
        <dbReference type="ARBA" id="ARBA00004434"/>
    </source>
</evidence>
<keyword evidence="7" id="KW-0653">Protein transport</keyword>
<dbReference type="GO" id="GO:0005743">
    <property type="term" value="C:mitochondrial inner membrane"/>
    <property type="evidence" value="ECO:0007669"/>
    <property type="project" value="UniProtKB-SubCell"/>
</dbReference>
<dbReference type="OrthoDB" id="5598305at2759"/>
<comment type="caution">
    <text evidence="14">The sequence shown here is derived from an EMBL/GenBank/DDBJ whole genome shotgun (WGS) entry which is preliminary data.</text>
</comment>
<evidence type="ECO:0000256" key="9">
    <source>
        <dbReference type="ARBA" id="ARBA00023010"/>
    </source>
</evidence>
<keyword evidence="10" id="KW-0496">Mitochondrion</keyword>
<dbReference type="GO" id="GO:0015031">
    <property type="term" value="P:protein transport"/>
    <property type="evidence" value="ECO:0007669"/>
    <property type="project" value="UniProtKB-KW"/>
</dbReference>
<evidence type="ECO:0000256" key="10">
    <source>
        <dbReference type="ARBA" id="ARBA00023128"/>
    </source>
</evidence>
<name>A0A286UW20_9AGAM</name>
<keyword evidence="15" id="KW-1185">Reference proteome</keyword>
<reference evidence="14 15" key="1">
    <citation type="journal article" date="2017" name="Mol. Ecol.">
        <title>Comparative and population genomic landscape of Phellinus noxius: A hypervariable fungus causing root rot in trees.</title>
        <authorList>
            <person name="Chung C.L."/>
            <person name="Lee T.J."/>
            <person name="Akiba M."/>
            <person name="Lee H.H."/>
            <person name="Kuo T.H."/>
            <person name="Liu D."/>
            <person name="Ke H.M."/>
            <person name="Yokoi T."/>
            <person name="Roa M.B."/>
            <person name="Lu M.J."/>
            <person name="Chang Y.Y."/>
            <person name="Ann P.J."/>
            <person name="Tsai J.N."/>
            <person name="Chen C.Y."/>
            <person name="Tzean S.S."/>
            <person name="Ota Y."/>
            <person name="Hattori T."/>
            <person name="Sahashi N."/>
            <person name="Liou R.F."/>
            <person name="Kikuchi T."/>
            <person name="Tsai I.J."/>
        </authorList>
    </citation>
    <scope>NUCLEOTIDE SEQUENCE [LARGE SCALE GENOMIC DNA]</scope>
    <source>
        <strain evidence="14 15">FFPRI411160</strain>
    </source>
</reference>
<evidence type="ECO:0000256" key="6">
    <source>
        <dbReference type="ARBA" id="ARBA00022792"/>
    </source>
</evidence>
<dbReference type="AlphaFoldDB" id="A0A286UW20"/>
<evidence type="ECO:0000256" key="2">
    <source>
        <dbReference type="ARBA" id="ARBA00006355"/>
    </source>
</evidence>
<keyword evidence="11 13" id="KW-0472">Membrane</keyword>
<evidence type="ECO:0000256" key="13">
    <source>
        <dbReference type="SAM" id="Phobius"/>
    </source>
</evidence>
<dbReference type="STRING" id="2282107.A0A286UW20"/>
<dbReference type="Proteomes" id="UP000217199">
    <property type="component" value="Unassembled WGS sequence"/>
</dbReference>
<keyword evidence="5 13" id="KW-0812">Transmembrane</keyword>
<evidence type="ECO:0000256" key="11">
    <source>
        <dbReference type="ARBA" id="ARBA00023136"/>
    </source>
</evidence>
<dbReference type="InterPro" id="IPR021056">
    <property type="entry name" value="Mt_import_IM_translocase_Tim54"/>
</dbReference>
<evidence type="ECO:0000256" key="8">
    <source>
        <dbReference type="ARBA" id="ARBA00022989"/>
    </source>
</evidence>
<evidence type="ECO:0000256" key="5">
    <source>
        <dbReference type="ARBA" id="ARBA00022692"/>
    </source>
</evidence>
<comment type="subcellular location">
    <subcellularLocation>
        <location evidence="1">Mitochondrion inner membrane</location>
        <topology evidence="1">Single-pass membrane protein</topology>
    </subcellularLocation>
</comment>
<gene>
    <name evidence="14" type="ORF">PNOK_0086400</name>
</gene>
<keyword evidence="4" id="KW-0813">Transport</keyword>
<keyword evidence="9" id="KW-0811">Translocation</keyword>
<protein>
    <recommendedName>
        <fullName evidence="3">Mitochondrial import inner membrane translocase subunit TIM54</fullName>
    </recommendedName>
</protein>
<feature type="region of interest" description="Disordered" evidence="12">
    <location>
        <begin position="1"/>
        <end position="21"/>
    </location>
</feature>